<feature type="region of interest" description="Disordered" evidence="1">
    <location>
        <begin position="204"/>
        <end position="225"/>
    </location>
</feature>
<keyword evidence="3" id="KW-1185">Reference proteome</keyword>
<evidence type="ECO:0000313" key="3">
    <source>
        <dbReference type="Proteomes" id="UP000673552"/>
    </source>
</evidence>
<feature type="compositionally biased region" description="Low complexity" evidence="1">
    <location>
        <begin position="795"/>
        <end position="813"/>
    </location>
</feature>
<organism evidence="2 3">
    <name type="scientific">Leishmania martiniquensis</name>
    <dbReference type="NCBI Taxonomy" id="1580590"/>
    <lineage>
        <taxon>Eukaryota</taxon>
        <taxon>Discoba</taxon>
        <taxon>Euglenozoa</taxon>
        <taxon>Kinetoplastea</taxon>
        <taxon>Metakinetoplastina</taxon>
        <taxon>Trypanosomatida</taxon>
        <taxon>Trypanosomatidae</taxon>
        <taxon>Leishmaniinae</taxon>
        <taxon>Leishmania</taxon>
    </lineage>
</organism>
<dbReference type="RefSeq" id="XP_067178124.1">
    <property type="nucleotide sequence ID" value="XM_067322759.1"/>
</dbReference>
<evidence type="ECO:0000256" key="1">
    <source>
        <dbReference type="SAM" id="MobiDB-lite"/>
    </source>
</evidence>
<dbReference type="GeneID" id="92515271"/>
<sequence>MGNHATRSVCASAHDAAAAKGTAARLSTYAGVPLDALVAYERAALRLSHNLDSLRRSAATATKSAAERLAASTSAGGGGPATASKLPRRPLLQVCAEVQKKLRQDWDQKKTRSNTAKDKAAVAEGSAYQDGVPLLLQELAWEWRRSASRERGGRASRAGRPTPLRAEEMTTWNTRTAQLLRDYVRSWRYEKALRQARKAAAAGAEGCTSATAVSRKDGASSGGAPRPRVFRELFKSYEALGRLLTRSRSGGGGGTARSSFDRSTSHVTSSMWCAVLCQFVRALPEPLIPSLCSRRLEPLAGAPSRRPSAAVAPVPAARAAYAAMCRLIEESFIPANVVAYTTFCYVLDLVQKHRAELTGDEVETVAQAVVRESSLYQVKREVAHACKPEIHMFWPPRRSAGASPTAASAAASAPAGKLRRDGRGRSSSSSGTLTANGSASAAVAVKSRAAVKATAQGSMTAVQRGGGMTPSSDGDTSSYLSSDASSAERGEAGGRAIGEESDSEEIVVGGGAADAQGRLAGAMAAAHTSVAVPIKTLPGSTAHAAAGGGMWQPATSSSSVTTSEEGTSESGRYPPAVAARAISAAARPAEDVPDAPSALQKDSWRTSAAAESRPQVERKQRCVTSNAAHFSMNVPPVRESSNSLASEHRRGIGHHSVQRIVPLTEDDDMRLLSMPACRQELTALDVSKLNSALYPSELEDPAAVEAEAEALRYALQRVREPSPAATTSSQRHDGNDDSPHPRSPEGKSGSPQGAVVGSSSASAAPVPPQLSSSHRITPTSTPLPRDECHPMPRCSRTATATPALARPPTSPSSYLKPSPSVQGSAAGLPVAAYRAQAEQPLLTALMVAKQRFLAALTTVPKGENPVALSPPRGGECAGWFAASSVGRSGGVADHRLERVVACAREMGWTSVESLIESLTAAAASITETGSPSTPRAPELKPEAPHHARRRAAAYASVSGLTTPFDTVLGLDCSVTEDRSRCGRECQQPHAPRQGADSHLSVPSPRTEAADSALPIGRMHAFCGSGVARTHPQGVALASSPKAGNGPVAGTGHAQLGARLQHHKGHMSPSLTTPLEKTTSLTIPTTGAAVAEPFSGLDGELKKLRSLVCTLETRQSAQACQSSAQMSELSARCAELQHQQLEQGKQLRLACARLLDVRDMLEELRSVKTHLQGQLMAAQQGGARLRDALLLGERSR</sequence>
<dbReference type="KEGG" id="lmat:92515271"/>
<feature type="compositionally biased region" description="Basic and acidic residues" evidence="1">
    <location>
        <begin position="730"/>
        <end position="745"/>
    </location>
</feature>
<evidence type="ECO:0000313" key="2">
    <source>
        <dbReference type="EMBL" id="KAG5476954.1"/>
    </source>
</evidence>
<feature type="region of interest" description="Disordered" evidence="1">
    <location>
        <begin position="456"/>
        <end position="508"/>
    </location>
</feature>
<feature type="region of interest" description="Disordered" evidence="1">
    <location>
        <begin position="925"/>
        <end position="948"/>
    </location>
</feature>
<gene>
    <name evidence="2" type="ORF">LSCM1_05287</name>
</gene>
<reference evidence="3" key="2">
    <citation type="journal article" date="2021" name="Sci. Data">
        <title>Chromosome-scale genome sequencing, assembly and annotation of six genomes from subfamily Leishmaniinae.</title>
        <authorList>
            <person name="Almutairi H."/>
            <person name="Urbaniak M.D."/>
            <person name="Bates M.D."/>
            <person name="Jariyapan N."/>
            <person name="Kwakye-Nuako G."/>
            <person name="Thomaz Soccol V."/>
            <person name="Al-Salem W.S."/>
            <person name="Dillon R.J."/>
            <person name="Bates P.A."/>
            <person name="Gatherer D."/>
        </authorList>
    </citation>
    <scope>NUCLEOTIDE SEQUENCE [LARGE SCALE GENOMIC DNA]</scope>
</reference>
<feature type="compositionally biased region" description="Low complexity" evidence="1">
    <location>
        <begin position="471"/>
        <end position="485"/>
    </location>
</feature>
<feature type="region of interest" description="Disordered" evidence="1">
    <location>
        <begin position="541"/>
        <end position="572"/>
    </location>
</feature>
<accession>A0A836GN96</accession>
<dbReference type="AlphaFoldDB" id="A0A836GN96"/>
<dbReference type="Proteomes" id="UP000673552">
    <property type="component" value="Unassembled WGS sequence"/>
</dbReference>
<feature type="region of interest" description="Disordered" evidence="1">
    <location>
        <begin position="983"/>
        <end position="1012"/>
    </location>
</feature>
<reference evidence="3" key="1">
    <citation type="journal article" date="2021" name="Microbiol. Resour. Announc.">
        <title>LGAAP: Leishmaniinae Genome Assembly and Annotation Pipeline.</title>
        <authorList>
            <person name="Almutairi H."/>
            <person name="Urbaniak M.D."/>
            <person name="Bates M.D."/>
            <person name="Jariyapan N."/>
            <person name="Kwakye-Nuako G."/>
            <person name="Thomaz-Soccol V."/>
            <person name="Al-Salem W.S."/>
            <person name="Dillon R.J."/>
            <person name="Bates P.A."/>
            <person name="Gatherer D."/>
        </authorList>
    </citation>
    <scope>NUCLEOTIDE SEQUENCE [LARGE SCALE GENOMIC DNA]</scope>
</reference>
<name>A0A836GN96_9TRYP</name>
<feature type="compositionally biased region" description="Low complexity" evidence="1">
    <location>
        <begin position="555"/>
        <end position="572"/>
    </location>
</feature>
<dbReference type="OrthoDB" id="267727at2759"/>
<feature type="region of interest" description="Disordered" evidence="1">
    <location>
        <begin position="104"/>
        <end position="123"/>
    </location>
</feature>
<proteinExistence type="predicted"/>
<feature type="region of interest" description="Disordered" evidence="1">
    <location>
        <begin position="718"/>
        <end position="821"/>
    </location>
</feature>
<comment type="caution">
    <text evidence="2">The sequence shown here is derived from an EMBL/GenBank/DDBJ whole genome shotgun (WGS) entry which is preliminary data.</text>
</comment>
<feature type="compositionally biased region" description="Low complexity" evidence="1">
    <location>
        <begin position="425"/>
        <end position="438"/>
    </location>
</feature>
<protein>
    <submittedName>
        <fullName evidence="2">Uncharacterized protein</fullName>
    </submittedName>
</protein>
<feature type="region of interest" description="Disordered" evidence="1">
    <location>
        <begin position="69"/>
        <end position="88"/>
    </location>
</feature>
<feature type="region of interest" description="Disordered" evidence="1">
    <location>
        <begin position="397"/>
        <end position="438"/>
    </location>
</feature>
<feature type="compositionally biased region" description="Low complexity" evidence="1">
    <location>
        <begin position="748"/>
        <end position="773"/>
    </location>
</feature>
<feature type="region of interest" description="Disordered" evidence="1">
    <location>
        <begin position="585"/>
        <end position="619"/>
    </location>
</feature>
<dbReference type="EMBL" id="JAFEUZ010000025">
    <property type="protein sequence ID" value="KAG5476954.1"/>
    <property type="molecule type" value="Genomic_DNA"/>
</dbReference>
<feature type="compositionally biased region" description="Low complexity" evidence="1">
    <location>
        <begin position="397"/>
        <end position="416"/>
    </location>
</feature>
<feature type="compositionally biased region" description="Basic and acidic residues" evidence="1">
    <location>
        <begin position="104"/>
        <end position="121"/>
    </location>
</feature>